<dbReference type="Proteomes" id="UP000442990">
    <property type="component" value="Unassembled WGS sequence"/>
</dbReference>
<accession>A0A7J5DN13</accession>
<evidence type="ECO:0000313" key="1">
    <source>
        <dbReference type="EMBL" id="KAB1990123.1"/>
    </source>
</evidence>
<sequence length="111" mass="12678">MSGTLLDLAWDYECEAVGLLVWQRDRRALLESARLFRRMVCNREAVDPGRIAITWTMLIDIPQRWCHQHGYRAVAGHGGYVIQRGDEAMIVAGPGDTLLWDGQRITVEREP</sequence>
<dbReference type="EMBL" id="WBKG01000002">
    <property type="protein sequence ID" value="KAB1990123.1"/>
    <property type="molecule type" value="Genomic_DNA"/>
</dbReference>
<protein>
    <submittedName>
        <fullName evidence="1">Uncharacterized protein</fullName>
    </submittedName>
</protein>
<dbReference type="RefSeq" id="WP_151467718.1">
    <property type="nucleotide sequence ID" value="NZ_WBKG01000002.1"/>
</dbReference>
<evidence type="ECO:0000313" key="2">
    <source>
        <dbReference type="Proteomes" id="UP000442990"/>
    </source>
</evidence>
<keyword evidence="2" id="KW-1185">Reference proteome</keyword>
<reference evidence="1 2" key="1">
    <citation type="submission" date="2019-09" db="EMBL/GenBank/DDBJ databases">
        <title>Isolation and identification of active actinomycetes.</title>
        <authorList>
            <person name="Yu Z."/>
            <person name="Han C."/>
            <person name="Yu B."/>
        </authorList>
    </citation>
    <scope>NUCLEOTIDE SEQUENCE [LARGE SCALE GENOMIC DNA]</scope>
    <source>
        <strain evidence="1 2">NEAU-H2</strain>
    </source>
</reference>
<comment type="caution">
    <text evidence="1">The sequence shown here is derived from an EMBL/GenBank/DDBJ whole genome shotgun (WGS) entry which is preliminary data.</text>
</comment>
<proteinExistence type="predicted"/>
<gene>
    <name evidence="1" type="ORF">F8144_03415</name>
</gene>
<name>A0A7J5DN13_9ACTN</name>
<organism evidence="1 2">
    <name type="scientific">Streptomyces triticiradicis</name>
    <dbReference type="NCBI Taxonomy" id="2651189"/>
    <lineage>
        <taxon>Bacteria</taxon>
        <taxon>Bacillati</taxon>
        <taxon>Actinomycetota</taxon>
        <taxon>Actinomycetes</taxon>
        <taxon>Kitasatosporales</taxon>
        <taxon>Streptomycetaceae</taxon>
        <taxon>Streptomyces</taxon>
    </lineage>
</organism>
<dbReference type="AlphaFoldDB" id="A0A7J5DN13"/>